<feature type="domain" description="CpXC" evidence="1">
    <location>
        <begin position="3"/>
        <end position="132"/>
    </location>
</feature>
<dbReference type="Proteomes" id="UP000323594">
    <property type="component" value="Chromosome"/>
</dbReference>
<protein>
    <recommendedName>
        <fullName evidence="1">CpXC domain-containing protein</fullName>
    </recommendedName>
</protein>
<dbReference type="OrthoDB" id="357929at2"/>
<evidence type="ECO:0000259" key="1">
    <source>
        <dbReference type="Pfam" id="PF14353"/>
    </source>
</evidence>
<dbReference type="AlphaFoldDB" id="A0A0B7GRJ7"/>
<organism evidence="2 4">
    <name type="scientific">Treponema phagedenis</name>
    <dbReference type="NCBI Taxonomy" id="162"/>
    <lineage>
        <taxon>Bacteria</taxon>
        <taxon>Pseudomonadati</taxon>
        <taxon>Spirochaetota</taxon>
        <taxon>Spirochaetia</taxon>
        <taxon>Spirochaetales</taxon>
        <taxon>Treponemataceae</taxon>
        <taxon>Treponema</taxon>
    </lineage>
</organism>
<keyword evidence="4" id="KW-1185">Reference proteome</keyword>
<dbReference type="InterPro" id="IPR025682">
    <property type="entry name" value="CpXC_dom"/>
</dbReference>
<reference evidence="3 5" key="3">
    <citation type="submission" date="2019-08" db="EMBL/GenBank/DDBJ databases">
        <authorList>
            <person name="Kuhnert P."/>
        </authorList>
    </citation>
    <scope>NUCLEOTIDE SEQUENCE [LARGE SCALE GENOMIC DNA]</scope>
    <source>
        <strain evidence="3 5">B36.5</strain>
    </source>
</reference>
<reference evidence="2" key="1">
    <citation type="submission" date="2015-01" db="EMBL/GenBank/DDBJ databases">
        <authorList>
            <person name="Xiang T."/>
            <person name="Song Y."/>
            <person name="Huang L."/>
            <person name="Wang B."/>
            <person name="Wu P."/>
        </authorList>
    </citation>
    <scope>NUCLEOTIDE SEQUENCE [LARGE SCALE GENOMIC DNA]</scope>
    <source>
        <strain evidence="2">V1</strain>
    </source>
</reference>
<dbReference type="EMBL" id="CP042817">
    <property type="protein sequence ID" value="QEJ98695.1"/>
    <property type="molecule type" value="Genomic_DNA"/>
</dbReference>
<sequence>MKIKCKCDYSFEIEYKKTLSLDDNPQLIDDIINGKFLSFICPSCRSKINMELKTEFIWKAKKTKLLFAPEQDRIECLSSCAGEKMIDSKTDKEIENTYVKKDQTPVIGYPELVDRLSALRNNLNPETIEAVKFFILEGAKNLDVKKASIYFEKILPDEKLEFHVHGIKKDETAIMPIPKTLYTQIEKDKKKHTEIFAALYLGSYLSYKNIFIGEK</sequence>
<reference evidence="4" key="2">
    <citation type="submission" date="2015-01" db="EMBL/GenBank/DDBJ databases">
        <authorList>
            <person name="Manzoor Shahid"/>
            <person name="Zubair Saima"/>
        </authorList>
    </citation>
    <scope>NUCLEOTIDE SEQUENCE [LARGE SCALE GENOMIC DNA]</scope>
    <source>
        <strain evidence="4">V1</strain>
    </source>
</reference>
<name>A0A0B7GRJ7_TREPH</name>
<accession>A0A0B7GRJ7</accession>
<evidence type="ECO:0000313" key="2">
    <source>
        <dbReference type="EMBL" id="CEM61239.1"/>
    </source>
</evidence>
<evidence type="ECO:0000313" key="5">
    <source>
        <dbReference type="Proteomes" id="UP000323594"/>
    </source>
</evidence>
<proteinExistence type="predicted"/>
<evidence type="ECO:0000313" key="4">
    <source>
        <dbReference type="Proteomes" id="UP000042527"/>
    </source>
</evidence>
<dbReference type="GeneID" id="57752582"/>
<gene>
    <name evidence="3" type="ORF">FUT82_12245</name>
    <name evidence="2" type="ORF">TPHV1_160040</name>
</gene>
<dbReference type="Pfam" id="PF14353">
    <property type="entry name" value="CpXC"/>
    <property type="match status" value="1"/>
</dbReference>
<dbReference type="Proteomes" id="UP000042527">
    <property type="component" value="Unassembled WGS sequence"/>
</dbReference>
<dbReference type="RefSeq" id="WP_002695326.1">
    <property type="nucleotide sequence ID" value="NZ_CDNC01000008.1"/>
</dbReference>
<evidence type="ECO:0000313" key="3">
    <source>
        <dbReference type="EMBL" id="QEJ98695.1"/>
    </source>
</evidence>
<dbReference type="EMBL" id="CDNC01000008">
    <property type="protein sequence ID" value="CEM61239.1"/>
    <property type="molecule type" value="Genomic_DNA"/>
</dbReference>